<dbReference type="RefSeq" id="WP_075724781.1">
    <property type="nucleotide sequence ID" value="NZ_LTDM01000006.1"/>
</dbReference>
<evidence type="ECO:0000313" key="3">
    <source>
        <dbReference type="Proteomes" id="UP000186112"/>
    </source>
</evidence>
<comment type="caution">
    <text evidence="2">The sequence shown here is derived from an EMBL/GenBank/DDBJ whole genome shotgun (WGS) entry which is preliminary data.</text>
</comment>
<feature type="transmembrane region" description="Helical" evidence="1">
    <location>
        <begin position="12"/>
        <end position="31"/>
    </location>
</feature>
<proteinExistence type="predicted"/>
<protein>
    <submittedName>
        <fullName evidence="2">Uncharacterized protein</fullName>
    </submittedName>
</protein>
<dbReference type="OrthoDB" id="1936496at2"/>
<keyword evidence="1" id="KW-0472">Membrane</keyword>
<evidence type="ECO:0000313" key="2">
    <source>
        <dbReference type="EMBL" id="OLS03501.1"/>
    </source>
</evidence>
<name>A0A1U7M895_TISCR</name>
<keyword evidence="3" id="KW-1185">Reference proteome</keyword>
<reference evidence="2 3" key="1">
    <citation type="submission" date="2016-02" db="EMBL/GenBank/DDBJ databases">
        <title>Genome sequence of Tissierella creatinophila DSM 6911.</title>
        <authorList>
            <person name="Poehlein A."/>
            <person name="Daniel R."/>
        </authorList>
    </citation>
    <scope>NUCLEOTIDE SEQUENCE [LARGE SCALE GENOMIC DNA]</scope>
    <source>
        <strain evidence="2 3">DSM 6911</strain>
    </source>
</reference>
<gene>
    <name evidence="2" type="ORF">TICRE_04950</name>
</gene>
<evidence type="ECO:0000256" key="1">
    <source>
        <dbReference type="SAM" id="Phobius"/>
    </source>
</evidence>
<dbReference type="AlphaFoldDB" id="A0A1U7M895"/>
<sequence>MNKFKAKIRNRTIFLIILFVSMISIYLILFLNQDKLSRPSNDIINFHGGALSSFSILIK</sequence>
<keyword evidence="1" id="KW-1133">Transmembrane helix</keyword>
<dbReference type="EMBL" id="LTDM01000006">
    <property type="protein sequence ID" value="OLS03501.1"/>
    <property type="molecule type" value="Genomic_DNA"/>
</dbReference>
<dbReference type="Proteomes" id="UP000186112">
    <property type="component" value="Unassembled WGS sequence"/>
</dbReference>
<accession>A0A1U7M895</accession>
<organism evidence="2 3">
    <name type="scientific">Tissierella creatinophila DSM 6911</name>
    <dbReference type="NCBI Taxonomy" id="1123403"/>
    <lineage>
        <taxon>Bacteria</taxon>
        <taxon>Bacillati</taxon>
        <taxon>Bacillota</taxon>
        <taxon>Tissierellia</taxon>
        <taxon>Tissierellales</taxon>
        <taxon>Tissierellaceae</taxon>
        <taxon>Tissierella</taxon>
    </lineage>
</organism>
<keyword evidence="1" id="KW-0812">Transmembrane</keyword>